<dbReference type="OrthoDB" id="9816011at2"/>
<sequence length="161" mass="18992">MNELTQLTDYYREQLEDGKMQQAYHALVNYVMKLKISMVNHYPEYKYGNVSQGYMDYTYFSVSDEYLRSKKLRFGIVFNHRLLSFELWLIGQNTAIQKEFWQKLRRSRWLTGNSQMPCYAVMELSLISAPDFSNTTRLTEEIMKMAAGNICAITDFLKGID</sequence>
<evidence type="ECO:0000313" key="2">
    <source>
        <dbReference type="EMBL" id="RSU12069.1"/>
    </source>
</evidence>
<keyword evidence="3" id="KW-1185">Reference proteome</keyword>
<evidence type="ECO:0000259" key="1">
    <source>
        <dbReference type="Pfam" id="PF22526"/>
    </source>
</evidence>
<dbReference type="RefSeq" id="WP_126813515.1">
    <property type="nucleotide sequence ID" value="NZ_NGKC01000006.1"/>
</dbReference>
<proteinExistence type="predicted"/>
<comment type="caution">
    <text evidence="2">The sequence shown here is derived from an EMBL/GenBank/DDBJ whole genome shotgun (WGS) entry which is preliminary data.</text>
</comment>
<dbReference type="Proteomes" id="UP000286773">
    <property type="component" value="Unassembled WGS sequence"/>
</dbReference>
<protein>
    <recommendedName>
        <fullName evidence="1">DUF7000 domain-containing protein</fullName>
    </recommendedName>
</protein>
<dbReference type="Pfam" id="PF22526">
    <property type="entry name" value="DUF7000"/>
    <property type="match status" value="1"/>
</dbReference>
<accession>A0A430AVJ1</accession>
<name>A0A430AVJ1_9ENTE</name>
<dbReference type="InterPro" id="IPR054269">
    <property type="entry name" value="DUF7000"/>
</dbReference>
<feature type="domain" description="DUF7000" evidence="1">
    <location>
        <begin position="5"/>
        <end position="157"/>
    </location>
</feature>
<gene>
    <name evidence="2" type="ORF">CBF27_06490</name>
</gene>
<organism evidence="2 3">
    <name type="scientific">Vagococcus acidifermentans</name>
    <dbReference type="NCBI Taxonomy" id="564710"/>
    <lineage>
        <taxon>Bacteria</taxon>
        <taxon>Bacillati</taxon>
        <taxon>Bacillota</taxon>
        <taxon>Bacilli</taxon>
        <taxon>Lactobacillales</taxon>
        <taxon>Enterococcaceae</taxon>
        <taxon>Vagococcus</taxon>
    </lineage>
</organism>
<reference evidence="2 3" key="1">
    <citation type="submission" date="2017-05" db="EMBL/GenBank/DDBJ databases">
        <title>Vagococcus spp. assemblies.</title>
        <authorList>
            <person name="Gulvik C.A."/>
        </authorList>
    </citation>
    <scope>NUCLEOTIDE SEQUENCE [LARGE SCALE GENOMIC DNA]</scope>
    <source>
        <strain evidence="2 3">LMG 24798</strain>
    </source>
</reference>
<evidence type="ECO:0000313" key="3">
    <source>
        <dbReference type="Proteomes" id="UP000286773"/>
    </source>
</evidence>
<dbReference type="EMBL" id="NGKC01000006">
    <property type="protein sequence ID" value="RSU12069.1"/>
    <property type="molecule type" value="Genomic_DNA"/>
</dbReference>
<dbReference type="AlphaFoldDB" id="A0A430AVJ1"/>